<gene>
    <name evidence="1" type="ORF">E1B28_000765</name>
</gene>
<name>A0A9P8AEP4_9AGAR</name>
<evidence type="ECO:0000313" key="2">
    <source>
        <dbReference type="Proteomes" id="UP001049176"/>
    </source>
</evidence>
<proteinExistence type="predicted"/>
<organism evidence="1 2">
    <name type="scientific">Marasmius oreades</name>
    <name type="common">fairy-ring Marasmius</name>
    <dbReference type="NCBI Taxonomy" id="181124"/>
    <lineage>
        <taxon>Eukaryota</taxon>
        <taxon>Fungi</taxon>
        <taxon>Dikarya</taxon>
        <taxon>Basidiomycota</taxon>
        <taxon>Agaricomycotina</taxon>
        <taxon>Agaricomycetes</taxon>
        <taxon>Agaricomycetidae</taxon>
        <taxon>Agaricales</taxon>
        <taxon>Marasmiineae</taxon>
        <taxon>Marasmiaceae</taxon>
        <taxon>Marasmius</taxon>
    </lineage>
</organism>
<accession>A0A9P8AEP4</accession>
<comment type="caution">
    <text evidence="1">The sequence shown here is derived from an EMBL/GenBank/DDBJ whole genome shotgun (WGS) entry which is preliminary data.</text>
</comment>
<dbReference type="EMBL" id="CM032181">
    <property type="protein sequence ID" value="KAG7098862.1"/>
    <property type="molecule type" value="Genomic_DNA"/>
</dbReference>
<keyword evidence="2" id="KW-1185">Reference proteome</keyword>
<dbReference type="OrthoDB" id="6361347at2759"/>
<dbReference type="KEGG" id="more:E1B28_000765"/>
<dbReference type="Proteomes" id="UP001049176">
    <property type="component" value="Chromosome 1"/>
</dbReference>
<evidence type="ECO:0000313" key="1">
    <source>
        <dbReference type="EMBL" id="KAG7098862.1"/>
    </source>
</evidence>
<dbReference type="GeneID" id="66069841"/>
<protein>
    <submittedName>
        <fullName evidence="1">Uncharacterized protein</fullName>
    </submittedName>
</protein>
<sequence length="222" mass="25773">MPILIATAGRPPLYHTPEWNCAVAHRLLGHDLATYLKIPEPLWSMRIRVWAVLVSEAIPVHFGRLYGRIIRYGWLEKRRSVYAIVMPMVLRTNLGMRRTKFRPGGDVSPLRWEDESIVPDRDGARKARKMFREVILEMVCVLLAVSALTNNIQEAQVASIQYFKEDSAFPNICDFRLTDEFTEPRATFPPHSHVQRDEGTRRITKETFMQLDYLAMYQVSQI</sequence>
<dbReference type="RefSeq" id="XP_043015332.1">
    <property type="nucleotide sequence ID" value="XM_043146629.1"/>
</dbReference>
<reference evidence="1" key="1">
    <citation type="journal article" date="2021" name="Genome Biol. Evol.">
        <title>The assembled and annotated genome of the fairy-ring fungus Marasmius oreades.</title>
        <authorList>
            <person name="Hiltunen M."/>
            <person name="Ament-Velasquez S.L."/>
            <person name="Johannesson H."/>
        </authorList>
    </citation>
    <scope>NUCLEOTIDE SEQUENCE</scope>
    <source>
        <strain evidence="1">03SP1</strain>
    </source>
</reference>
<dbReference type="AlphaFoldDB" id="A0A9P8AEP4"/>